<dbReference type="EMBL" id="CAXKWB010015101">
    <property type="protein sequence ID" value="CAL4112664.1"/>
    <property type="molecule type" value="Genomic_DNA"/>
</dbReference>
<dbReference type="AlphaFoldDB" id="A0AAV2R5G7"/>
<organism evidence="2 3">
    <name type="scientific">Meganyctiphanes norvegica</name>
    <name type="common">Northern krill</name>
    <name type="synonym">Thysanopoda norvegica</name>
    <dbReference type="NCBI Taxonomy" id="48144"/>
    <lineage>
        <taxon>Eukaryota</taxon>
        <taxon>Metazoa</taxon>
        <taxon>Ecdysozoa</taxon>
        <taxon>Arthropoda</taxon>
        <taxon>Crustacea</taxon>
        <taxon>Multicrustacea</taxon>
        <taxon>Malacostraca</taxon>
        <taxon>Eumalacostraca</taxon>
        <taxon>Eucarida</taxon>
        <taxon>Euphausiacea</taxon>
        <taxon>Euphausiidae</taxon>
        <taxon>Meganyctiphanes</taxon>
    </lineage>
</organism>
<evidence type="ECO:0000313" key="3">
    <source>
        <dbReference type="Proteomes" id="UP001497623"/>
    </source>
</evidence>
<evidence type="ECO:0000256" key="1">
    <source>
        <dbReference type="SAM" id="SignalP"/>
    </source>
</evidence>
<sequence>AALPSFLLLLFLLLQNLPTLTHTLFTDGRFRNPLPMLSNNTRCVNGMLDEESICICNPCWDGPICETYVDLYSPRFLVHAATAVVPENVTGGVYRAWSRDEDLGLTCPLGPGQSSRCPCASVAYQLFAPPGDHKFTLDSATGVLTRASAGGPLLPGTTYTYKLMVQSVPVKGITDDLQYDILDLKIYVSPYYVRKIPWT</sequence>
<accession>A0AAV2R5G7</accession>
<keyword evidence="3" id="KW-1185">Reference proteome</keyword>
<proteinExistence type="predicted"/>
<comment type="caution">
    <text evidence="2">The sequence shown here is derived from an EMBL/GenBank/DDBJ whole genome shotgun (WGS) entry which is preliminary data.</text>
</comment>
<keyword evidence="1" id="KW-0732">Signal</keyword>
<name>A0AAV2R5G7_MEGNR</name>
<dbReference type="Proteomes" id="UP001497623">
    <property type="component" value="Unassembled WGS sequence"/>
</dbReference>
<reference evidence="2 3" key="1">
    <citation type="submission" date="2024-05" db="EMBL/GenBank/DDBJ databases">
        <authorList>
            <person name="Wallberg A."/>
        </authorList>
    </citation>
    <scope>NUCLEOTIDE SEQUENCE [LARGE SCALE GENOMIC DNA]</scope>
</reference>
<evidence type="ECO:0008006" key="4">
    <source>
        <dbReference type="Google" id="ProtNLM"/>
    </source>
</evidence>
<protein>
    <recommendedName>
        <fullName evidence="4">EGF-like domain-containing protein</fullName>
    </recommendedName>
</protein>
<feature type="non-terminal residue" evidence="2">
    <location>
        <position position="1"/>
    </location>
</feature>
<feature type="chain" id="PRO_5043797149" description="EGF-like domain-containing protein" evidence="1">
    <location>
        <begin position="24"/>
        <end position="199"/>
    </location>
</feature>
<feature type="signal peptide" evidence="1">
    <location>
        <begin position="1"/>
        <end position="23"/>
    </location>
</feature>
<evidence type="ECO:0000313" key="2">
    <source>
        <dbReference type="EMBL" id="CAL4112664.1"/>
    </source>
</evidence>
<gene>
    <name evidence="2" type="ORF">MNOR_LOCUS19946</name>
</gene>